<sequence>MARLGGEAGTGTVLDGQTLRIAGLVTVACSAAVTAASVGTAHGLSMPSQSGANTATVVADLGAAAALVEFAAAHPAYPVALLVGLVLVVAGEETPLLG</sequence>
<dbReference type="KEGG" id="hpel:HZS54_03770"/>
<protein>
    <submittedName>
        <fullName evidence="1">Uncharacterized protein</fullName>
    </submittedName>
</protein>
<name>A0A7D5T9U3_9EURY</name>
<dbReference type="GeneID" id="56081677"/>
<gene>
    <name evidence="1" type="ORF">HZS54_03770</name>
</gene>
<organism evidence="1 2">
    <name type="scientific">Halosimplex pelagicum</name>
    <dbReference type="NCBI Taxonomy" id="869886"/>
    <lineage>
        <taxon>Archaea</taxon>
        <taxon>Methanobacteriati</taxon>
        <taxon>Methanobacteriota</taxon>
        <taxon>Stenosarchaea group</taxon>
        <taxon>Halobacteria</taxon>
        <taxon>Halobacteriales</taxon>
        <taxon>Haloarculaceae</taxon>
        <taxon>Halosimplex</taxon>
    </lineage>
</organism>
<evidence type="ECO:0000313" key="2">
    <source>
        <dbReference type="Proteomes" id="UP000509346"/>
    </source>
</evidence>
<proteinExistence type="predicted"/>
<dbReference type="AlphaFoldDB" id="A0A7D5T9U3"/>
<dbReference type="RefSeq" id="WP_179920628.1">
    <property type="nucleotide sequence ID" value="NZ_CP058909.1"/>
</dbReference>
<dbReference type="Proteomes" id="UP000509346">
    <property type="component" value="Chromosome"/>
</dbReference>
<keyword evidence="2" id="KW-1185">Reference proteome</keyword>
<evidence type="ECO:0000313" key="1">
    <source>
        <dbReference type="EMBL" id="QLH80809.1"/>
    </source>
</evidence>
<reference evidence="1 2" key="1">
    <citation type="submission" date="2020-07" db="EMBL/GenBank/DDBJ databases">
        <title>Halosimplex litoreum sp. nov. and Halosimplex rubrum sp. nov., isolated from different salt environments.</title>
        <authorList>
            <person name="Cui H."/>
        </authorList>
    </citation>
    <scope>NUCLEOTIDE SEQUENCE [LARGE SCALE GENOMIC DNA]</scope>
    <source>
        <strain evidence="1 2">R2</strain>
    </source>
</reference>
<dbReference type="EMBL" id="CP058909">
    <property type="protein sequence ID" value="QLH80809.1"/>
    <property type="molecule type" value="Genomic_DNA"/>
</dbReference>
<accession>A0A7D5T9U3</accession>